<protein>
    <submittedName>
        <fullName evidence="1">Uncharacterized protein</fullName>
    </submittedName>
</protein>
<evidence type="ECO:0000313" key="2">
    <source>
        <dbReference type="Proteomes" id="UP000499080"/>
    </source>
</evidence>
<reference evidence="1 2" key="1">
    <citation type="journal article" date="2019" name="Sci. Rep.">
        <title>Orb-weaving spider Araneus ventricosus genome elucidates the spidroin gene catalogue.</title>
        <authorList>
            <person name="Kono N."/>
            <person name="Nakamura H."/>
            <person name="Ohtoshi R."/>
            <person name="Moran D.A.P."/>
            <person name="Shinohara A."/>
            <person name="Yoshida Y."/>
            <person name="Fujiwara M."/>
            <person name="Mori M."/>
            <person name="Tomita M."/>
            <person name="Arakawa K."/>
        </authorList>
    </citation>
    <scope>NUCLEOTIDE SEQUENCE [LARGE SCALE GENOMIC DNA]</scope>
</reference>
<proteinExistence type="predicted"/>
<gene>
    <name evidence="1" type="ORF">AVEN_220452_1</name>
</gene>
<organism evidence="1 2">
    <name type="scientific">Araneus ventricosus</name>
    <name type="common">Orbweaver spider</name>
    <name type="synonym">Epeira ventricosa</name>
    <dbReference type="NCBI Taxonomy" id="182803"/>
    <lineage>
        <taxon>Eukaryota</taxon>
        <taxon>Metazoa</taxon>
        <taxon>Ecdysozoa</taxon>
        <taxon>Arthropoda</taxon>
        <taxon>Chelicerata</taxon>
        <taxon>Arachnida</taxon>
        <taxon>Araneae</taxon>
        <taxon>Araneomorphae</taxon>
        <taxon>Entelegynae</taxon>
        <taxon>Araneoidea</taxon>
        <taxon>Araneidae</taxon>
        <taxon>Araneus</taxon>
    </lineage>
</organism>
<dbReference type="EMBL" id="BGPR01007308">
    <property type="protein sequence ID" value="GBN25909.1"/>
    <property type="molecule type" value="Genomic_DNA"/>
</dbReference>
<comment type="caution">
    <text evidence="1">The sequence shown here is derived from an EMBL/GenBank/DDBJ whole genome shotgun (WGS) entry which is preliminary data.</text>
</comment>
<dbReference type="Proteomes" id="UP000499080">
    <property type="component" value="Unassembled WGS sequence"/>
</dbReference>
<dbReference type="AlphaFoldDB" id="A0A4Y2MH39"/>
<name>A0A4Y2MH39_ARAVE</name>
<keyword evidence="2" id="KW-1185">Reference proteome</keyword>
<accession>A0A4Y2MH39</accession>
<sequence length="87" mass="9702">MIGCGLFCSAFWADLKTLRIIRESQASDMPTKKEKTTFFMDSKKSHKGQLFGDLPEGRGFLSYGVDSHVAEFKPHGKSLRGSRKGFA</sequence>
<evidence type="ECO:0000313" key="1">
    <source>
        <dbReference type="EMBL" id="GBN25909.1"/>
    </source>
</evidence>